<dbReference type="EMBL" id="KX284714">
    <property type="protein sequence ID" value="AOM65483.1"/>
    <property type="molecule type" value="Genomic_DNA"/>
</dbReference>
<evidence type="ECO:0000256" key="1">
    <source>
        <dbReference type="ARBA" id="ARBA00006700"/>
    </source>
</evidence>
<evidence type="ECO:0000313" key="5">
    <source>
        <dbReference type="EMBL" id="ARX95852.1"/>
    </source>
</evidence>
<keyword evidence="3" id="KW-0687">Ribonucleoprotein</keyword>
<dbReference type="GO" id="GO:0005840">
    <property type="term" value="C:ribosome"/>
    <property type="evidence" value="ECO:0007669"/>
    <property type="project" value="UniProtKB-KW"/>
</dbReference>
<name>A0A1C9CAR5_9FLOR</name>
<dbReference type="InterPro" id="IPR012677">
    <property type="entry name" value="Nucleotide-bd_a/b_plait_sf"/>
</dbReference>
<gene>
    <name evidence="4" type="primary">rpl23</name>
    <name evidence="4" type="ORF">Thor_191</name>
</gene>
<accession>A0A1C9CAR5</accession>
<dbReference type="Pfam" id="PF00276">
    <property type="entry name" value="Ribosomal_L23"/>
    <property type="match status" value="1"/>
</dbReference>
<dbReference type="SUPFAM" id="SSF54189">
    <property type="entry name" value="Ribosomal proteins S24e, L23 and L15e"/>
    <property type="match status" value="1"/>
</dbReference>
<dbReference type="EMBL" id="KY083065">
    <property type="protein sequence ID" value="ARX95852.1"/>
    <property type="molecule type" value="Genomic_DNA"/>
</dbReference>
<reference evidence="5" key="1">
    <citation type="submission" date="2016-11" db="EMBL/GenBank/DDBJ databases">
        <title>Complete Chloroplast Genome of Thorea hispida.</title>
        <authorList>
            <person name="Nan F."/>
            <person name="Xie S."/>
        </authorList>
    </citation>
    <scope>NUCLEOTIDE SEQUENCE</scope>
</reference>
<dbReference type="RefSeq" id="YP_009296548.1">
    <property type="nucleotide sequence ID" value="NC_031171.1"/>
</dbReference>
<dbReference type="Gene3D" id="3.30.70.330">
    <property type="match status" value="1"/>
</dbReference>
<organism evidence="4">
    <name type="scientific">Thorea hispida</name>
    <dbReference type="NCBI Taxonomy" id="202687"/>
    <lineage>
        <taxon>Eukaryota</taxon>
        <taxon>Rhodophyta</taxon>
        <taxon>Florideophyceae</taxon>
        <taxon>Nemaliophycidae</taxon>
        <taxon>Thoreales</taxon>
        <taxon>Thoreaceae</taxon>
        <taxon>Thorea</taxon>
    </lineage>
</organism>
<dbReference type="AlphaFoldDB" id="A0A1C9CAR5"/>
<reference evidence="4" key="2">
    <citation type="journal article" date="2018" name="PLoS ONE">
        <title>Plastid genome analysis of three Nemaliophycidae red algal species suggests environmental adaptation for iron limited habitats.</title>
        <authorList>
            <person name="Cho C.H."/>
            <person name="Choi J.W."/>
            <person name="Lam D.W."/>
            <person name="Kim K.M."/>
            <person name="Yoon H.S."/>
        </authorList>
    </citation>
    <scope>NUCLEOTIDE SEQUENCE</scope>
</reference>
<dbReference type="GeneID" id="29072889"/>
<comment type="similarity">
    <text evidence="1">Belongs to the universal ribosomal protein uL23 family.</text>
</comment>
<dbReference type="GO" id="GO:0003735">
    <property type="term" value="F:structural constituent of ribosome"/>
    <property type="evidence" value="ECO:0007669"/>
    <property type="project" value="InterPro"/>
</dbReference>
<evidence type="ECO:0000256" key="2">
    <source>
        <dbReference type="ARBA" id="ARBA00022980"/>
    </source>
</evidence>
<geneLocation type="plastid" evidence="4"/>
<dbReference type="NCBIfam" id="NF004363">
    <property type="entry name" value="PRK05738.2-4"/>
    <property type="match status" value="1"/>
</dbReference>
<sequence>MPRNSTRFFFDIIKKPIITDKTTKLLELNQYSFIVDKKATKNEIKQAIKYIFQVHIIKINTVRLAPQYKHVGKFHGKKAQYKKAIFTLAQNDQINLFPEN</sequence>
<dbReference type="InterPro" id="IPR013025">
    <property type="entry name" value="Ribosomal_uL23-like"/>
</dbReference>
<dbReference type="HAMAP" id="MF_01369_B">
    <property type="entry name" value="Ribosomal_uL23_B"/>
    <property type="match status" value="1"/>
</dbReference>
<evidence type="ECO:0000313" key="4">
    <source>
        <dbReference type="EMBL" id="AOM65483.1"/>
    </source>
</evidence>
<keyword evidence="4" id="KW-0934">Plastid</keyword>
<dbReference type="PANTHER" id="PTHR11620">
    <property type="entry name" value="60S RIBOSOMAL PROTEIN L23A"/>
    <property type="match status" value="1"/>
</dbReference>
<protein>
    <submittedName>
        <fullName evidence="4 5">Ribosomal protein L23</fullName>
    </submittedName>
</protein>
<dbReference type="GO" id="GO:1990904">
    <property type="term" value="C:ribonucleoprotein complex"/>
    <property type="evidence" value="ECO:0007669"/>
    <property type="project" value="UniProtKB-KW"/>
</dbReference>
<evidence type="ECO:0000256" key="3">
    <source>
        <dbReference type="ARBA" id="ARBA00023274"/>
    </source>
</evidence>
<dbReference type="GO" id="GO:0006412">
    <property type="term" value="P:translation"/>
    <property type="evidence" value="ECO:0007669"/>
    <property type="project" value="InterPro"/>
</dbReference>
<proteinExistence type="inferred from homology"/>
<keyword evidence="5" id="KW-0150">Chloroplast</keyword>
<keyword evidence="2 4" id="KW-0689">Ribosomal protein</keyword>
<dbReference type="InterPro" id="IPR012678">
    <property type="entry name" value="Ribosomal_uL23/eL15/eS24_sf"/>
</dbReference>